<dbReference type="Proteomes" id="UP000887566">
    <property type="component" value="Unplaced"/>
</dbReference>
<organism evidence="1 2">
    <name type="scientific">Plectus sambesii</name>
    <dbReference type="NCBI Taxonomy" id="2011161"/>
    <lineage>
        <taxon>Eukaryota</taxon>
        <taxon>Metazoa</taxon>
        <taxon>Ecdysozoa</taxon>
        <taxon>Nematoda</taxon>
        <taxon>Chromadorea</taxon>
        <taxon>Plectida</taxon>
        <taxon>Plectina</taxon>
        <taxon>Plectoidea</taxon>
        <taxon>Plectidae</taxon>
        <taxon>Plectus</taxon>
    </lineage>
</organism>
<protein>
    <submittedName>
        <fullName evidence="2">Uncharacterized protein</fullName>
    </submittedName>
</protein>
<accession>A0A914VRK8</accession>
<sequence length="53" mass="5545">ATLRGDVRYVAPGGALAGPDYPSADTRGCANYKSDDADAFIPSSIANDFFSFI</sequence>
<name>A0A914VRK8_9BILA</name>
<evidence type="ECO:0000313" key="1">
    <source>
        <dbReference type="Proteomes" id="UP000887566"/>
    </source>
</evidence>
<dbReference type="AlphaFoldDB" id="A0A914VRK8"/>
<dbReference type="WBParaSite" id="PSAMB.scaffold23470size427.g38915.t1">
    <property type="protein sequence ID" value="PSAMB.scaffold23470size427.g38915.t1"/>
    <property type="gene ID" value="PSAMB.scaffold23470size427.g38915"/>
</dbReference>
<reference evidence="2" key="1">
    <citation type="submission" date="2022-11" db="UniProtKB">
        <authorList>
            <consortium name="WormBaseParasite"/>
        </authorList>
    </citation>
    <scope>IDENTIFICATION</scope>
</reference>
<evidence type="ECO:0000313" key="2">
    <source>
        <dbReference type="WBParaSite" id="PSAMB.scaffold23470size427.g38915.t1"/>
    </source>
</evidence>
<proteinExistence type="predicted"/>
<keyword evidence="1" id="KW-1185">Reference proteome</keyword>